<comment type="caution">
    <text evidence="1">The sequence shown here is derived from an EMBL/GenBank/DDBJ whole genome shotgun (WGS) entry which is preliminary data.</text>
</comment>
<proteinExistence type="predicted"/>
<sequence length="132" mass="14535">MSSSGTSDQNFSQKIRLFRRVSSRLSDAPSVDNTYPSPCRVQQTVREPSAGLGQVIFQPYGGGPASWKKSSGGWNPNLESHTFDLRNSHEGRACTSRMLRPGSSMKTTWLRREILIFSSAPSDRETVASPVS</sequence>
<accession>A0A645I963</accession>
<evidence type="ECO:0000313" key="1">
    <source>
        <dbReference type="EMBL" id="MPN44854.1"/>
    </source>
</evidence>
<dbReference type="EMBL" id="VSSQ01104303">
    <property type="protein sequence ID" value="MPN44854.1"/>
    <property type="molecule type" value="Genomic_DNA"/>
</dbReference>
<protein>
    <submittedName>
        <fullName evidence="1">Uncharacterized protein</fullName>
    </submittedName>
</protein>
<reference evidence="1" key="1">
    <citation type="submission" date="2019-08" db="EMBL/GenBank/DDBJ databases">
        <authorList>
            <person name="Kucharzyk K."/>
            <person name="Murdoch R.W."/>
            <person name="Higgins S."/>
            <person name="Loffler F."/>
        </authorList>
    </citation>
    <scope>NUCLEOTIDE SEQUENCE</scope>
</reference>
<name>A0A645I963_9ZZZZ</name>
<dbReference type="AlphaFoldDB" id="A0A645I963"/>
<gene>
    <name evidence="1" type="ORF">SDC9_192421</name>
</gene>
<organism evidence="1">
    <name type="scientific">bioreactor metagenome</name>
    <dbReference type="NCBI Taxonomy" id="1076179"/>
    <lineage>
        <taxon>unclassified sequences</taxon>
        <taxon>metagenomes</taxon>
        <taxon>ecological metagenomes</taxon>
    </lineage>
</organism>